<dbReference type="InterPro" id="IPR011050">
    <property type="entry name" value="Pectin_lyase_fold/virulence"/>
</dbReference>
<dbReference type="InterPro" id="IPR000710">
    <property type="entry name" value="Peptidase_S6"/>
</dbReference>
<gene>
    <name evidence="12" type="ORF">HGQ98_21250</name>
</gene>
<dbReference type="GO" id="GO:0009279">
    <property type="term" value="C:cell outer membrane"/>
    <property type="evidence" value="ECO:0007669"/>
    <property type="project" value="UniProtKB-SubCell"/>
</dbReference>
<dbReference type="InterPro" id="IPR030396">
    <property type="entry name" value="Peptidase_S6_dom"/>
</dbReference>
<dbReference type="SUPFAM" id="SSF51126">
    <property type="entry name" value="Pectin lyase-like"/>
    <property type="match status" value="1"/>
</dbReference>
<name>A0A848NFP6_9BURK</name>
<dbReference type="EMBL" id="JABBZE010000312">
    <property type="protein sequence ID" value="NMU92169.1"/>
    <property type="molecule type" value="Genomic_DNA"/>
</dbReference>
<evidence type="ECO:0000256" key="4">
    <source>
        <dbReference type="ARBA" id="ARBA00022452"/>
    </source>
</evidence>
<keyword evidence="6" id="KW-0812">Transmembrane</keyword>
<keyword evidence="8" id="KW-0472">Membrane</keyword>
<evidence type="ECO:0000256" key="6">
    <source>
        <dbReference type="ARBA" id="ARBA00022692"/>
    </source>
</evidence>
<evidence type="ECO:0000259" key="11">
    <source>
        <dbReference type="PROSITE" id="PS51691"/>
    </source>
</evidence>
<dbReference type="InterPro" id="IPR012332">
    <property type="entry name" value="Autotransporter_pectin_lyase_C"/>
</dbReference>
<feature type="non-terminal residue" evidence="12">
    <location>
        <position position="595"/>
    </location>
</feature>
<comment type="subcellular location">
    <subcellularLocation>
        <location evidence="1">Cell envelope</location>
    </subcellularLocation>
    <subcellularLocation>
        <location evidence="2">Cell outer membrane</location>
    </subcellularLocation>
    <subcellularLocation>
        <location evidence="3">Secreted</location>
    </subcellularLocation>
</comment>
<dbReference type="PROSITE" id="PS51691">
    <property type="entry name" value="PEPTIDASE_S6"/>
    <property type="match status" value="1"/>
</dbReference>
<organism evidence="12 13">
    <name type="scientific">Achromobacter ruhlandii</name>
    <dbReference type="NCBI Taxonomy" id="72557"/>
    <lineage>
        <taxon>Bacteria</taxon>
        <taxon>Pseudomonadati</taxon>
        <taxon>Pseudomonadota</taxon>
        <taxon>Betaproteobacteria</taxon>
        <taxon>Burkholderiales</taxon>
        <taxon>Alcaligenaceae</taxon>
        <taxon>Achromobacter</taxon>
    </lineage>
</organism>
<accession>A0A848NFP6</accession>
<evidence type="ECO:0000256" key="8">
    <source>
        <dbReference type="ARBA" id="ARBA00023136"/>
    </source>
</evidence>
<keyword evidence="9" id="KW-0998">Cell outer membrane</keyword>
<dbReference type="PANTHER" id="PTHR12338">
    <property type="entry name" value="AUTOTRANSPORTER"/>
    <property type="match status" value="1"/>
</dbReference>
<dbReference type="InterPro" id="IPR050909">
    <property type="entry name" value="Bact_Autotransporter_VF"/>
</dbReference>
<evidence type="ECO:0000256" key="1">
    <source>
        <dbReference type="ARBA" id="ARBA00004196"/>
    </source>
</evidence>
<protein>
    <submittedName>
        <fullName evidence="12">Autotransporter outer membrane beta-barrel domain-containing protein</fullName>
    </submittedName>
</protein>
<feature type="compositionally biased region" description="Basic and acidic residues" evidence="10">
    <location>
        <begin position="21"/>
        <end position="30"/>
    </location>
</feature>
<feature type="region of interest" description="Disordered" evidence="10">
    <location>
        <begin position="15"/>
        <end position="36"/>
    </location>
</feature>
<dbReference type="Pfam" id="PF02395">
    <property type="entry name" value="Peptidase_S6"/>
    <property type="match status" value="1"/>
</dbReference>
<evidence type="ECO:0000313" key="12">
    <source>
        <dbReference type="EMBL" id="NMU92169.1"/>
    </source>
</evidence>
<keyword evidence="5" id="KW-0964">Secreted</keyword>
<evidence type="ECO:0000256" key="10">
    <source>
        <dbReference type="SAM" id="MobiDB-lite"/>
    </source>
</evidence>
<dbReference type="PANTHER" id="PTHR12338:SF9">
    <property type="entry name" value="IMMUNOGLOBULIN A1 PROTEASE AUTOTRANSPORTER"/>
    <property type="match status" value="1"/>
</dbReference>
<evidence type="ECO:0000256" key="9">
    <source>
        <dbReference type="ARBA" id="ARBA00023237"/>
    </source>
</evidence>
<proteinExistence type="predicted"/>
<sequence>MIWKSLSPGRDLISSLSASRARPDPRDRPGRHGAPRRAIRPICHRLSILVGLLTAAPLHAAMVGTDLPYQTYRDFAENKGVFRPGARNIALYDKAGAPYAVLDRAPMIDFRVADTTGIATLVAPQYVVSVKHNGGYTGVTFGYRGDTRYTLVNRNNHRWEDFHSPRLNKIVTEVAPIAMTDAGDAAGTYADLSRFPVFYRVGSGVQRVRDRAGVRTRIAGGYAYLTGGTVGSPEDSYWFLQALPGATYSPKQGPMASYGGPGDSGSPLFAWDTQRGQWILVAVQTGWSGEGATLSAFDVIPLPDVMDVIDGKTDAPVITHQSDGEIHWTYDGTTGTGALNQAQASWTMHGRFGPNQAAALDHGKDLTFRGDGLVVLESTVDQGAGALTFDGRYTVMPKDTQTWRGGGITVNAESFVDWQVNGVAADSLHKLGAGTLKISASGVNPGTLNIGDGTVILAQRADAANRVQAFAAARIVSGRPTLVLADSRQIDPDNIQWGFRGGTLDINGNDVTFHRLNGADAGAVLTNSSSPATVNLAFAAPGGVNATTLWHGHFTGNVNIANTATPQSRFAIDGGIDSSGTLTPCPYTPLPHQPA</sequence>
<keyword evidence="7" id="KW-0732">Signal</keyword>
<dbReference type="Gene3D" id="2.160.20.20">
    <property type="match status" value="1"/>
</dbReference>
<evidence type="ECO:0000313" key="13">
    <source>
        <dbReference type="Proteomes" id="UP000542405"/>
    </source>
</evidence>
<evidence type="ECO:0000256" key="7">
    <source>
        <dbReference type="ARBA" id="ARBA00022729"/>
    </source>
</evidence>
<dbReference type="Gene3D" id="2.40.10.120">
    <property type="match status" value="1"/>
</dbReference>
<dbReference type="GO" id="GO:0004252">
    <property type="term" value="F:serine-type endopeptidase activity"/>
    <property type="evidence" value="ECO:0007669"/>
    <property type="project" value="InterPro"/>
</dbReference>
<dbReference type="GO" id="GO:0005576">
    <property type="term" value="C:extracellular region"/>
    <property type="evidence" value="ECO:0007669"/>
    <property type="project" value="UniProtKB-SubCell"/>
</dbReference>
<keyword evidence="4" id="KW-1134">Transmembrane beta strand</keyword>
<evidence type="ECO:0000256" key="5">
    <source>
        <dbReference type="ARBA" id="ARBA00022525"/>
    </source>
</evidence>
<dbReference type="GO" id="GO:0006508">
    <property type="term" value="P:proteolysis"/>
    <property type="evidence" value="ECO:0007669"/>
    <property type="project" value="InterPro"/>
</dbReference>
<evidence type="ECO:0000256" key="3">
    <source>
        <dbReference type="ARBA" id="ARBA00004613"/>
    </source>
</evidence>
<dbReference type="AlphaFoldDB" id="A0A848NFP6"/>
<reference evidence="12 13" key="1">
    <citation type="submission" date="2020-04" db="EMBL/GenBank/DDBJ databases">
        <title>Achromobacter ruhlandii genome sequencing and assembly.</title>
        <authorList>
            <person name="Martins R.C.R."/>
            <person name="Perdigao-Neto L.V."/>
            <person name="Levin A.S.S."/>
            <person name="Costa S.F."/>
        </authorList>
    </citation>
    <scope>NUCLEOTIDE SEQUENCE [LARGE SCALE GENOMIC DNA]</scope>
    <source>
        <strain evidence="12 13">9035ralo</strain>
    </source>
</reference>
<dbReference type="Proteomes" id="UP000542405">
    <property type="component" value="Unassembled WGS sequence"/>
</dbReference>
<feature type="domain" description="Peptidase S6" evidence="11">
    <location>
        <begin position="61"/>
        <end position="307"/>
    </location>
</feature>
<comment type="caution">
    <text evidence="12">The sequence shown here is derived from an EMBL/GenBank/DDBJ whole genome shotgun (WGS) entry which is preliminary data.</text>
</comment>
<evidence type="ECO:0000256" key="2">
    <source>
        <dbReference type="ARBA" id="ARBA00004442"/>
    </source>
</evidence>
<dbReference type="PRINTS" id="PR00921">
    <property type="entry name" value="IGASERPTASE"/>
</dbReference>